<accession>A0A5C6A1V4</accession>
<comment type="caution">
    <text evidence="3">The sequence shown here is derived from an EMBL/GenBank/DDBJ whole genome shotgun (WGS) entry which is preliminary data.</text>
</comment>
<keyword evidence="2 3" id="KW-0808">Transferase</keyword>
<dbReference type="InterPro" id="IPR002516">
    <property type="entry name" value="Glyco_trans_11"/>
</dbReference>
<dbReference type="AlphaFoldDB" id="A0A5C6A1V4"/>
<dbReference type="GO" id="GO:0008107">
    <property type="term" value="F:galactoside 2-alpha-L-fucosyltransferase activity"/>
    <property type="evidence" value="ECO:0007669"/>
    <property type="project" value="InterPro"/>
</dbReference>
<dbReference type="Proteomes" id="UP000320176">
    <property type="component" value="Unassembled WGS sequence"/>
</dbReference>
<protein>
    <submittedName>
        <fullName evidence="3">Glycosyl transferase family 11</fullName>
    </submittedName>
</protein>
<keyword evidence="4" id="KW-1185">Reference proteome</keyword>
<dbReference type="OrthoDB" id="257809at2"/>
<dbReference type="RefSeq" id="WP_146522841.1">
    <property type="nucleotide sequence ID" value="NZ_CP151726.1"/>
</dbReference>
<dbReference type="GO" id="GO:0016020">
    <property type="term" value="C:membrane"/>
    <property type="evidence" value="ECO:0007669"/>
    <property type="project" value="InterPro"/>
</dbReference>
<reference evidence="3 4" key="1">
    <citation type="submission" date="2019-02" db="EMBL/GenBank/DDBJ databases">
        <title>Deep-cultivation of Planctomycetes and their phenomic and genomic characterization uncovers novel biology.</title>
        <authorList>
            <person name="Wiegand S."/>
            <person name="Jogler M."/>
            <person name="Boedeker C."/>
            <person name="Pinto D."/>
            <person name="Vollmers J."/>
            <person name="Rivas-Marin E."/>
            <person name="Kohn T."/>
            <person name="Peeters S.H."/>
            <person name="Heuer A."/>
            <person name="Rast P."/>
            <person name="Oberbeckmann S."/>
            <person name="Bunk B."/>
            <person name="Jeske O."/>
            <person name="Meyerdierks A."/>
            <person name="Storesund J.E."/>
            <person name="Kallscheuer N."/>
            <person name="Luecker S."/>
            <person name="Lage O.M."/>
            <person name="Pohl T."/>
            <person name="Merkel B.J."/>
            <person name="Hornburger P."/>
            <person name="Mueller R.-W."/>
            <person name="Bruemmer F."/>
            <person name="Labrenz M."/>
            <person name="Spormann A.M."/>
            <person name="Op Den Camp H."/>
            <person name="Overmann J."/>
            <person name="Amann R."/>
            <person name="Jetten M.S.M."/>
            <person name="Mascher T."/>
            <person name="Medema M.H."/>
            <person name="Devos D.P."/>
            <person name="Kaster A.-K."/>
            <person name="Ovreas L."/>
            <person name="Rohde M."/>
            <person name="Galperin M.Y."/>
            <person name="Jogler C."/>
        </authorList>
    </citation>
    <scope>NUCLEOTIDE SEQUENCE [LARGE SCALE GENOMIC DNA]</scope>
    <source>
        <strain evidence="3 4">Pla52n</strain>
    </source>
</reference>
<evidence type="ECO:0000313" key="3">
    <source>
        <dbReference type="EMBL" id="TWT93211.1"/>
    </source>
</evidence>
<dbReference type="Pfam" id="PF01531">
    <property type="entry name" value="Glyco_transf_11"/>
    <property type="match status" value="1"/>
</dbReference>
<sequence>MHPPQIIIARSYGQLGNRLFLYGHMIAAARHYGAELLNPCFAEYARLFETTAGDLWCRYPVVTAEADSQDKPSPADAAQAPSTRSRRLLAQAIERSAKLLAATRWNSRGLGVLKLGRDVACDLADSTFEQKLRSHRRLLTHGWLFRSETLFRRHADEVRSHLRPAECHRQNIARCITHARADTDVLVGVHIRRGDYATFQNGQYFFDDECYRRWMHQCAEQFDGRRVTFLVCSNAPVDAEQFPGLNIVQGPGHLLEDMYTLAETDFMIGPPSTFTGWAAFMGGNALQYLQSKTDSVSVPDRIVRRRDHTLESAA</sequence>
<gene>
    <name evidence="3" type="ORF">Pla52n_58680</name>
</gene>
<dbReference type="GO" id="GO:0005975">
    <property type="term" value="P:carbohydrate metabolic process"/>
    <property type="evidence" value="ECO:0007669"/>
    <property type="project" value="InterPro"/>
</dbReference>
<evidence type="ECO:0000256" key="2">
    <source>
        <dbReference type="ARBA" id="ARBA00022679"/>
    </source>
</evidence>
<dbReference type="PANTHER" id="PTHR11927">
    <property type="entry name" value="GALACTOSIDE 2-L-FUCOSYLTRANSFERASE"/>
    <property type="match status" value="1"/>
</dbReference>
<proteinExistence type="predicted"/>
<dbReference type="EMBL" id="SJPN01000009">
    <property type="protein sequence ID" value="TWT93211.1"/>
    <property type="molecule type" value="Genomic_DNA"/>
</dbReference>
<dbReference type="PANTHER" id="PTHR11927:SF9">
    <property type="entry name" value="L-FUCOSYLTRANSFERASE"/>
    <property type="match status" value="1"/>
</dbReference>
<organism evidence="3 4">
    <name type="scientific">Stieleria varia</name>
    <dbReference type="NCBI Taxonomy" id="2528005"/>
    <lineage>
        <taxon>Bacteria</taxon>
        <taxon>Pseudomonadati</taxon>
        <taxon>Planctomycetota</taxon>
        <taxon>Planctomycetia</taxon>
        <taxon>Pirellulales</taxon>
        <taxon>Pirellulaceae</taxon>
        <taxon>Stieleria</taxon>
    </lineage>
</organism>
<evidence type="ECO:0000256" key="1">
    <source>
        <dbReference type="ARBA" id="ARBA00022676"/>
    </source>
</evidence>
<evidence type="ECO:0000313" key="4">
    <source>
        <dbReference type="Proteomes" id="UP000320176"/>
    </source>
</evidence>
<keyword evidence="1" id="KW-0328">Glycosyltransferase</keyword>
<name>A0A5C6A1V4_9BACT</name>